<feature type="compositionally biased region" description="Polar residues" evidence="8">
    <location>
        <begin position="1"/>
        <end position="10"/>
    </location>
</feature>
<keyword evidence="4" id="KW-0862">Zinc</keyword>
<keyword evidence="6" id="KW-0233">DNA recombination</keyword>
<organism evidence="10 11">
    <name type="scientific">Cuscuta epithymum</name>
    <dbReference type="NCBI Taxonomy" id="186058"/>
    <lineage>
        <taxon>Eukaryota</taxon>
        <taxon>Viridiplantae</taxon>
        <taxon>Streptophyta</taxon>
        <taxon>Embryophyta</taxon>
        <taxon>Tracheophyta</taxon>
        <taxon>Spermatophyta</taxon>
        <taxon>Magnoliopsida</taxon>
        <taxon>eudicotyledons</taxon>
        <taxon>Gunneridae</taxon>
        <taxon>Pentapetalae</taxon>
        <taxon>asterids</taxon>
        <taxon>lamiids</taxon>
        <taxon>Solanales</taxon>
        <taxon>Convolvulaceae</taxon>
        <taxon>Cuscuteae</taxon>
        <taxon>Cuscuta</taxon>
        <taxon>Cuscuta subgen. Cuscuta</taxon>
    </lineage>
</organism>
<keyword evidence="3 7" id="KW-0863">Zinc-finger</keyword>
<sequence>MEMGSSSNARQTKEGPTTELPFIVDLGFKDSILEAEAGLLFEDEVNSENEDDEELIHARLLLKKLVTNSKIAGKSKYHNTTGNETLVQEEVGEEVDLEDDGNETEYFSSSDEGSYKSGCDNEEEDIVREKSRFPSFKPTDNVDFNLGMSFESKSEVKDAVNKYSVSKRYPFYWAKNCSTMLRAKCSNLNKTCTWMAYFGIENRSSSKKWVMKTYHPDHTCNPGWQIPSATAKWLVQNFFNTKPGVSEMKTSAMKEMVKRELNCDVSLEQMKKAKSIIRKQEKGNIEAEYNNLEDYKAEILRSNAGNTCILQIKQPSDVFERFYVCFDSCKRGFLEGCRRLIGIDGAFLKSEVKGEILTAVARDANNQMFPIAWAVVGSETKATWKWFLENLRDDLQIGRGAGWAFVSDQQKGLMPALYETLPEVEHRRCARHIYAIWRRSHPGIELQRQFWKCCKAASKREFEQNLEGLKSLSPTAHEDILKVDPKFWCRAFFDRSIKCETVDNNLCEAFNGAIVPARSQLGYSQLEYIRKLVMQRLTKNRDLADKWVGQLGPRIRRRINNIIKASNYWRVQFNGADGYEVSCGSDTYLVDLANRSCLCEQWDVSGIPCKHAICAIRYKGHPIEDYVSNWYKKDMYRHTYSFMMTPLAGPLFWPKTNIKVLPAALKEKELGRPKKNRIKELGEFPRSGKLPKRGTTITCQLCFKKGHNKKGCPSKEQILHGNSTFPSDDLEGGSSNPTHVSSNLEEFQEANGPTEPAAQANVGGNTLHAYFTENQSSEDTGADGVFQWRGNKAITATGLERLRARNAKEKNANAVRLRKRAAEEVEFHADATTARQRFHALYDSMEDNDGQ</sequence>
<dbReference type="GO" id="GO:0003677">
    <property type="term" value="F:DNA binding"/>
    <property type="evidence" value="ECO:0007669"/>
    <property type="project" value="UniProtKB-KW"/>
</dbReference>
<dbReference type="InterPro" id="IPR006564">
    <property type="entry name" value="Znf_PMZ"/>
</dbReference>
<feature type="region of interest" description="Disordered" evidence="8">
    <location>
        <begin position="1"/>
        <end position="20"/>
    </location>
</feature>
<dbReference type="PROSITE" id="PS01007">
    <property type="entry name" value="TRANSPOSASE_MUTATOR"/>
    <property type="match status" value="1"/>
</dbReference>
<feature type="region of interest" description="Disordered" evidence="8">
    <location>
        <begin position="707"/>
        <end position="739"/>
    </location>
</feature>
<dbReference type="Pfam" id="PF10551">
    <property type="entry name" value="MULE"/>
    <property type="match status" value="1"/>
</dbReference>
<name>A0AAV0CY52_9ASTE</name>
<protein>
    <recommendedName>
        <fullName evidence="9">SWIM-type domain-containing protein</fullName>
    </recommendedName>
</protein>
<keyword evidence="2" id="KW-0479">Metal-binding</keyword>
<dbReference type="EMBL" id="CAMAPF010000050">
    <property type="protein sequence ID" value="CAH9085306.1"/>
    <property type="molecule type" value="Genomic_DNA"/>
</dbReference>
<evidence type="ECO:0000256" key="4">
    <source>
        <dbReference type="ARBA" id="ARBA00022833"/>
    </source>
</evidence>
<evidence type="ECO:0000256" key="5">
    <source>
        <dbReference type="ARBA" id="ARBA00023125"/>
    </source>
</evidence>
<dbReference type="PANTHER" id="PTHR31973:SF189">
    <property type="entry name" value="TRANSPOSASE, MUDR, PLANT, MULE TRANSPOSASE DOMAIN PROTEIN-RELATED"/>
    <property type="match status" value="1"/>
</dbReference>
<comment type="caution">
    <text evidence="10">The sequence shown here is derived from an EMBL/GenBank/DDBJ whole genome shotgun (WGS) entry which is preliminary data.</text>
</comment>
<keyword evidence="5" id="KW-0238">DNA-binding</keyword>
<accession>A0AAV0CY52</accession>
<dbReference type="InterPro" id="IPR001207">
    <property type="entry name" value="Transposase_mutator"/>
</dbReference>
<dbReference type="SMART" id="SM00575">
    <property type="entry name" value="ZnF_PMZ"/>
    <property type="match status" value="1"/>
</dbReference>
<evidence type="ECO:0000256" key="2">
    <source>
        <dbReference type="ARBA" id="ARBA00022723"/>
    </source>
</evidence>
<proteinExistence type="predicted"/>
<dbReference type="GO" id="GO:0008270">
    <property type="term" value="F:zinc ion binding"/>
    <property type="evidence" value="ECO:0007669"/>
    <property type="project" value="UniProtKB-KW"/>
</dbReference>
<feature type="domain" description="SWIM-type" evidence="9">
    <location>
        <begin position="588"/>
        <end position="620"/>
    </location>
</feature>
<dbReference type="GO" id="GO:0004803">
    <property type="term" value="F:transposase activity"/>
    <property type="evidence" value="ECO:0007669"/>
    <property type="project" value="InterPro"/>
</dbReference>
<evidence type="ECO:0000256" key="1">
    <source>
        <dbReference type="ARBA" id="ARBA00022578"/>
    </source>
</evidence>
<dbReference type="Proteomes" id="UP001152523">
    <property type="component" value="Unassembled WGS sequence"/>
</dbReference>
<evidence type="ECO:0000313" key="10">
    <source>
        <dbReference type="EMBL" id="CAH9085306.1"/>
    </source>
</evidence>
<gene>
    <name evidence="10" type="ORF">CEPIT_LOCUS9234</name>
</gene>
<evidence type="ECO:0000259" key="9">
    <source>
        <dbReference type="PROSITE" id="PS50966"/>
    </source>
</evidence>
<keyword evidence="11" id="KW-1185">Reference proteome</keyword>
<evidence type="ECO:0000313" key="11">
    <source>
        <dbReference type="Proteomes" id="UP001152523"/>
    </source>
</evidence>
<keyword evidence="1" id="KW-0815">Transposition</keyword>
<dbReference type="InterPro" id="IPR018289">
    <property type="entry name" value="MULE_transposase_dom"/>
</dbReference>
<evidence type="ECO:0000256" key="7">
    <source>
        <dbReference type="PROSITE-ProRule" id="PRU00325"/>
    </source>
</evidence>
<dbReference type="Pfam" id="PF04434">
    <property type="entry name" value="SWIM"/>
    <property type="match status" value="1"/>
</dbReference>
<dbReference type="PANTHER" id="PTHR31973">
    <property type="entry name" value="POLYPROTEIN, PUTATIVE-RELATED"/>
    <property type="match status" value="1"/>
</dbReference>
<dbReference type="InterPro" id="IPR007527">
    <property type="entry name" value="Znf_SWIM"/>
</dbReference>
<evidence type="ECO:0000256" key="8">
    <source>
        <dbReference type="SAM" id="MobiDB-lite"/>
    </source>
</evidence>
<dbReference type="AlphaFoldDB" id="A0AAV0CY52"/>
<evidence type="ECO:0000256" key="6">
    <source>
        <dbReference type="ARBA" id="ARBA00023172"/>
    </source>
</evidence>
<dbReference type="PROSITE" id="PS50966">
    <property type="entry name" value="ZF_SWIM"/>
    <property type="match status" value="1"/>
</dbReference>
<reference evidence="10" key="1">
    <citation type="submission" date="2022-07" db="EMBL/GenBank/DDBJ databases">
        <authorList>
            <person name="Macas J."/>
            <person name="Novak P."/>
            <person name="Neumann P."/>
        </authorList>
    </citation>
    <scope>NUCLEOTIDE SEQUENCE</scope>
</reference>
<dbReference type="GO" id="GO:0006313">
    <property type="term" value="P:DNA transposition"/>
    <property type="evidence" value="ECO:0007669"/>
    <property type="project" value="InterPro"/>
</dbReference>
<evidence type="ECO:0000256" key="3">
    <source>
        <dbReference type="ARBA" id="ARBA00022771"/>
    </source>
</evidence>